<dbReference type="InterPro" id="IPR005064">
    <property type="entry name" value="BUG"/>
</dbReference>
<gene>
    <name evidence="3" type="ORF">IAI60_19985</name>
</gene>
<keyword evidence="2" id="KW-0732">Signal</keyword>
<name>A0ABS3KHF8_9PROT</name>
<dbReference type="PIRSF" id="PIRSF017082">
    <property type="entry name" value="YflP"/>
    <property type="match status" value="1"/>
</dbReference>
<dbReference type="CDD" id="cd07012">
    <property type="entry name" value="PBP2_Bug_TTT"/>
    <property type="match status" value="1"/>
</dbReference>
<dbReference type="Gene3D" id="3.40.190.150">
    <property type="entry name" value="Bordetella uptake gene, domain 1"/>
    <property type="match status" value="1"/>
</dbReference>
<comment type="caution">
    <text evidence="3">The sequence shown here is derived from an EMBL/GenBank/DDBJ whole genome shotgun (WGS) entry which is preliminary data.</text>
</comment>
<evidence type="ECO:0000313" key="4">
    <source>
        <dbReference type="Proteomes" id="UP001518990"/>
    </source>
</evidence>
<dbReference type="PANTHER" id="PTHR42928">
    <property type="entry name" value="TRICARBOXYLATE-BINDING PROTEIN"/>
    <property type="match status" value="1"/>
</dbReference>
<dbReference type="SUPFAM" id="SSF53850">
    <property type="entry name" value="Periplasmic binding protein-like II"/>
    <property type="match status" value="1"/>
</dbReference>
<sequence>MNHAFTRRATLALPALLLPARHARAQAEWKPTHTVRLVVPTTAGGTTDVMARLLAQHLQQAWNQPVVVDNRAGAGGVIGTMEAVRAAPDGHTFLMGNVGPQSIVYSLVRNLPYAEGDLVPVHGMISGPNALVVHPSLPVRNVADFVKYMRDNPDKLSYGTPGVGQTPHLAGVWFNQILGTRSTPVHYRGSGPAATDLFGGTIQYMFDALVNASEPAKAGRIRMLATSGDERYQTLPDVPTVWESMPELAPFTTASWVGLFAPKATPPAAIRSLAAQAGALLAEPGSRQRFLELGGVPLTLPPEEYADFVRAETVKWTQVIQREGLKIDLT</sequence>
<dbReference type="Pfam" id="PF03401">
    <property type="entry name" value="TctC"/>
    <property type="match status" value="1"/>
</dbReference>
<feature type="chain" id="PRO_5045599120" evidence="2">
    <location>
        <begin position="26"/>
        <end position="330"/>
    </location>
</feature>
<evidence type="ECO:0000256" key="2">
    <source>
        <dbReference type="SAM" id="SignalP"/>
    </source>
</evidence>
<comment type="similarity">
    <text evidence="1">Belongs to the UPF0065 (bug) family.</text>
</comment>
<dbReference type="PANTHER" id="PTHR42928:SF5">
    <property type="entry name" value="BLR1237 PROTEIN"/>
    <property type="match status" value="1"/>
</dbReference>
<evidence type="ECO:0000313" key="3">
    <source>
        <dbReference type="EMBL" id="MBO1076899.1"/>
    </source>
</evidence>
<dbReference type="InterPro" id="IPR042100">
    <property type="entry name" value="Bug_dom1"/>
</dbReference>
<proteinExistence type="inferred from homology"/>
<dbReference type="Gene3D" id="3.40.190.10">
    <property type="entry name" value="Periplasmic binding protein-like II"/>
    <property type="match status" value="1"/>
</dbReference>
<organism evidence="3 4">
    <name type="scientific">Roseomonas marmotae</name>
    <dbReference type="NCBI Taxonomy" id="2768161"/>
    <lineage>
        <taxon>Bacteria</taxon>
        <taxon>Pseudomonadati</taxon>
        <taxon>Pseudomonadota</taxon>
        <taxon>Alphaproteobacteria</taxon>
        <taxon>Acetobacterales</taxon>
        <taxon>Roseomonadaceae</taxon>
        <taxon>Roseomonas</taxon>
    </lineage>
</organism>
<feature type="signal peptide" evidence="2">
    <location>
        <begin position="1"/>
        <end position="25"/>
    </location>
</feature>
<reference evidence="3 4" key="1">
    <citation type="submission" date="2020-09" db="EMBL/GenBank/DDBJ databases">
        <title>Roseomonas.</title>
        <authorList>
            <person name="Zhu W."/>
        </authorList>
    </citation>
    <scope>NUCLEOTIDE SEQUENCE [LARGE SCALE GENOMIC DNA]</scope>
    <source>
        <strain evidence="3 4">1311</strain>
    </source>
</reference>
<dbReference type="EMBL" id="JACTNF010000034">
    <property type="protein sequence ID" value="MBO1076899.1"/>
    <property type="molecule type" value="Genomic_DNA"/>
</dbReference>
<dbReference type="Proteomes" id="UP001518990">
    <property type="component" value="Unassembled WGS sequence"/>
</dbReference>
<dbReference type="RefSeq" id="WP_207450432.1">
    <property type="nucleotide sequence ID" value="NZ_JACTNF010000034.1"/>
</dbReference>
<accession>A0ABS3KHF8</accession>
<evidence type="ECO:0000256" key="1">
    <source>
        <dbReference type="ARBA" id="ARBA00006987"/>
    </source>
</evidence>
<protein>
    <submittedName>
        <fullName evidence="3">Tripartite tricarboxylate transporter substrate binding protein</fullName>
    </submittedName>
</protein>
<keyword evidence="4" id="KW-1185">Reference proteome</keyword>